<gene>
    <name evidence="2" type="ORF">HNR67_004826</name>
</gene>
<dbReference type="Pfam" id="PF00561">
    <property type="entry name" value="Abhydrolase_1"/>
    <property type="match status" value="1"/>
</dbReference>
<dbReference type="RefSeq" id="WP_185004547.1">
    <property type="nucleotide sequence ID" value="NZ_BAAAUI010000010.1"/>
</dbReference>
<protein>
    <submittedName>
        <fullName evidence="2">Pimeloyl-ACP methyl ester carboxylesterase</fullName>
    </submittedName>
</protein>
<name>A0A7W7CFA9_9PSEU</name>
<dbReference type="Gene3D" id="3.40.50.1820">
    <property type="entry name" value="alpha/beta hydrolase"/>
    <property type="match status" value="1"/>
</dbReference>
<accession>A0A7W7CFA9</accession>
<dbReference type="Proteomes" id="UP000533598">
    <property type="component" value="Unassembled WGS sequence"/>
</dbReference>
<dbReference type="GO" id="GO:0003824">
    <property type="term" value="F:catalytic activity"/>
    <property type="evidence" value="ECO:0007669"/>
    <property type="project" value="InterPro"/>
</dbReference>
<evidence type="ECO:0000313" key="2">
    <source>
        <dbReference type="EMBL" id="MBB4678708.1"/>
    </source>
</evidence>
<evidence type="ECO:0000259" key="1">
    <source>
        <dbReference type="Pfam" id="PF00561"/>
    </source>
</evidence>
<reference evidence="2 3" key="1">
    <citation type="submission" date="2020-08" db="EMBL/GenBank/DDBJ databases">
        <title>Sequencing the genomes of 1000 actinobacteria strains.</title>
        <authorList>
            <person name="Klenk H.-P."/>
        </authorList>
    </citation>
    <scope>NUCLEOTIDE SEQUENCE [LARGE SCALE GENOMIC DNA]</scope>
    <source>
        <strain evidence="2 3">DSM 44230</strain>
    </source>
</reference>
<dbReference type="EMBL" id="JACHMH010000001">
    <property type="protein sequence ID" value="MBB4678708.1"/>
    <property type="molecule type" value="Genomic_DNA"/>
</dbReference>
<dbReference type="PANTHER" id="PTHR46438">
    <property type="entry name" value="ALPHA/BETA-HYDROLASES SUPERFAMILY PROTEIN"/>
    <property type="match status" value="1"/>
</dbReference>
<dbReference type="InterPro" id="IPR000639">
    <property type="entry name" value="Epox_hydrolase-like"/>
</dbReference>
<dbReference type="PRINTS" id="PR00412">
    <property type="entry name" value="EPOXHYDRLASE"/>
</dbReference>
<evidence type="ECO:0000313" key="3">
    <source>
        <dbReference type="Proteomes" id="UP000533598"/>
    </source>
</evidence>
<feature type="domain" description="AB hydrolase-1" evidence="1">
    <location>
        <begin position="78"/>
        <end position="295"/>
    </location>
</feature>
<organism evidence="2 3">
    <name type="scientific">Crossiella cryophila</name>
    <dbReference type="NCBI Taxonomy" id="43355"/>
    <lineage>
        <taxon>Bacteria</taxon>
        <taxon>Bacillati</taxon>
        <taxon>Actinomycetota</taxon>
        <taxon>Actinomycetes</taxon>
        <taxon>Pseudonocardiales</taxon>
        <taxon>Pseudonocardiaceae</taxon>
        <taxon>Crossiella</taxon>
    </lineage>
</organism>
<dbReference type="InterPro" id="IPR029058">
    <property type="entry name" value="AB_hydrolase_fold"/>
</dbReference>
<comment type="caution">
    <text evidence="2">The sequence shown here is derived from an EMBL/GenBank/DDBJ whole genome shotgun (WGS) entry which is preliminary data.</text>
</comment>
<dbReference type="AlphaFoldDB" id="A0A7W7CFA9"/>
<sequence>MAELLRRTLAHRVGAALDVRWGRRLARRAVPRPPGVRLARLATATVRHLDTDPRGERAVPLVVLLADPPVTVESYVDVVELLRPSHRVVVAELPGFGFSAPLRGYDFRFHPVNDVLAEFLTGLGGSHTTLVAPCGAAYCGLDLAGRRPGLIDRLVLSQAPGWAAELAWRDARNRVTKGMLRRPVLGQLLLRAVQADRGGEWLRQVCATPEVRERLLADFAAASTAGALFSLASVFQQYLAGPAPLVDPGGTEVIALWGAADPSHARTDPDSIKTLAPAATVLRLPGVGHFPELERPEALSRVL</sequence>
<dbReference type="InterPro" id="IPR000073">
    <property type="entry name" value="AB_hydrolase_1"/>
</dbReference>
<dbReference type="SUPFAM" id="SSF53474">
    <property type="entry name" value="alpha/beta-Hydrolases"/>
    <property type="match status" value="1"/>
</dbReference>
<keyword evidence="3" id="KW-1185">Reference proteome</keyword>
<proteinExistence type="predicted"/>